<proteinExistence type="predicted"/>
<evidence type="ECO:0000313" key="2">
    <source>
        <dbReference type="Proteomes" id="UP000184997"/>
    </source>
</evidence>
<reference evidence="2" key="1">
    <citation type="submission" date="2016-07" db="EMBL/GenBank/DDBJ databases">
        <authorList>
            <person name="Florea S."/>
            <person name="Webb J.S."/>
            <person name="Jaromczyk J."/>
            <person name="Schardl C.L."/>
        </authorList>
    </citation>
    <scope>NUCLEOTIDE SEQUENCE [LARGE SCALE GENOMIC DNA]</scope>
</reference>
<organism evidence="1 2">
    <name type="scientific">Xanthomonas graminis pv. graminis</name>
    <dbReference type="NCBI Taxonomy" id="134874"/>
    <lineage>
        <taxon>Bacteria</taxon>
        <taxon>Pseudomonadati</taxon>
        <taxon>Pseudomonadota</taxon>
        <taxon>Gammaproteobacteria</taxon>
        <taxon>Lysobacterales</taxon>
        <taxon>Lysobacteraceae</taxon>
        <taxon>Xanthomonas</taxon>
        <taxon>Xanthomonas translucens group</taxon>
        <taxon>Xanthomonas graminis</taxon>
    </lineage>
</organism>
<dbReference type="AlphaFoldDB" id="A0A1M4IC74"/>
<dbReference type="EMBL" id="FLUK01000071">
    <property type="protein sequence ID" value="SBV86884.1"/>
    <property type="molecule type" value="Genomic_DNA"/>
</dbReference>
<evidence type="ECO:0000313" key="1">
    <source>
        <dbReference type="EMBL" id="SBV86884.1"/>
    </source>
</evidence>
<name>A0A1M4IC74_9XANT</name>
<dbReference type="RefSeq" id="WP_009578747.1">
    <property type="nucleotide sequence ID" value="NZ_CP076252.1"/>
</dbReference>
<gene>
    <name evidence="1" type="ORF">XTGNCPPB3709_0794</name>
</gene>
<dbReference type="Proteomes" id="UP000184997">
    <property type="component" value="Unassembled WGS sequence"/>
</dbReference>
<accession>A0A1M4IC74</accession>
<protein>
    <submittedName>
        <fullName evidence="1">Uncharacterized protein</fullName>
    </submittedName>
</protein>
<sequence>MPPDPDLRRQFRALAAHTDGIDTALYAKDAFWASASRFRAHITVGLHTETGTAHCFKRYPLPPPSPLNQTWFKRFPALRDARLRQLQR</sequence>